<feature type="compositionally biased region" description="Low complexity" evidence="1">
    <location>
        <begin position="228"/>
        <end position="255"/>
    </location>
</feature>
<feature type="compositionally biased region" description="Low complexity" evidence="1">
    <location>
        <begin position="43"/>
        <end position="76"/>
    </location>
</feature>
<evidence type="ECO:0000313" key="2">
    <source>
        <dbReference type="EMBL" id="KAK7049624.1"/>
    </source>
</evidence>
<accession>A0AAW0DDC4</accession>
<evidence type="ECO:0000256" key="1">
    <source>
        <dbReference type="SAM" id="MobiDB-lite"/>
    </source>
</evidence>
<feature type="region of interest" description="Disordered" evidence="1">
    <location>
        <begin position="29"/>
        <end position="269"/>
    </location>
</feature>
<keyword evidence="3" id="KW-1185">Reference proteome</keyword>
<protein>
    <submittedName>
        <fullName evidence="2">Uncharacterized protein</fullName>
    </submittedName>
</protein>
<feature type="compositionally biased region" description="Polar residues" evidence="1">
    <location>
        <begin position="133"/>
        <end position="172"/>
    </location>
</feature>
<organism evidence="2 3">
    <name type="scientific">Paramarasmius palmivorus</name>
    <dbReference type="NCBI Taxonomy" id="297713"/>
    <lineage>
        <taxon>Eukaryota</taxon>
        <taxon>Fungi</taxon>
        <taxon>Dikarya</taxon>
        <taxon>Basidiomycota</taxon>
        <taxon>Agaricomycotina</taxon>
        <taxon>Agaricomycetes</taxon>
        <taxon>Agaricomycetidae</taxon>
        <taxon>Agaricales</taxon>
        <taxon>Marasmiineae</taxon>
        <taxon>Marasmiaceae</taxon>
        <taxon>Paramarasmius</taxon>
    </lineage>
</organism>
<proteinExistence type="predicted"/>
<dbReference type="AlphaFoldDB" id="A0AAW0DDC4"/>
<feature type="compositionally biased region" description="Low complexity" evidence="1">
    <location>
        <begin position="91"/>
        <end position="109"/>
    </location>
</feature>
<dbReference type="EMBL" id="JAYKXP010000016">
    <property type="protein sequence ID" value="KAK7049624.1"/>
    <property type="molecule type" value="Genomic_DNA"/>
</dbReference>
<sequence>MIPAADWKAVSIVHNVPLPPEVKSALDILSPKPTSLPLPPRPSKSAMPPLDRRSSGSSSPPTKSSPMPSKSLTPPSVTVKGRPGGSPKQPAASLSASLSRATGSALSGGPASLDQSPRRPAITDMSEKPSRSGYPSPSRKQIDLDSQSTPRRNSASRTSPSVNTVASPTPGKTTGEPRSPVNVTSERRRGASVSTVSTSPKSSLPAKTATTPAAFNLPRTSQKESDNRSSASSSSGSDGRSSDSMSDSTVTSDGGFTDYLSDESEAELQRQAEAKAALLAQNQAEEMEFKAARQQLAHIDLRPPKSWNPTNITNTNNTATPRLVPTGKTM</sequence>
<comment type="caution">
    <text evidence="2">The sequence shown here is derived from an EMBL/GenBank/DDBJ whole genome shotgun (WGS) entry which is preliminary data.</text>
</comment>
<evidence type="ECO:0000313" key="3">
    <source>
        <dbReference type="Proteomes" id="UP001383192"/>
    </source>
</evidence>
<feature type="compositionally biased region" description="Low complexity" evidence="1">
    <location>
        <begin position="192"/>
        <end position="203"/>
    </location>
</feature>
<gene>
    <name evidence="2" type="ORF">VNI00_005655</name>
</gene>
<feature type="region of interest" description="Disordered" evidence="1">
    <location>
        <begin position="300"/>
        <end position="330"/>
    </location>
</feature>
<dbReference type="Proteomes" id="UP001383192">
    <property type="component" value="Unassembled WGS sequence"/>
</dbReference>
<name>A0AAW0DDC4_9AGAR</name>
<reference evidence="2 3" key="1">
    <citation type="submission" date="2024-01" db="EMBL/GenBank/DDBJ databases">
        <title>A draft genome for a cacao thread blight-causing isolate of Paramarasmius palmivorus.</title>
        <authorList>
            <person name="Baruah I.K."/>
            <person name="Bukari Y."/>
            <person name="Amoako-Attah I."/>
            <person name="Meinhardt L.W."/>
            <person name="Bailey B.A."/>
            <person name="Cohen S.P."/>
        </authorList>
    </citation>
    <scope>NUCLEOTIDE SEQUENCE [LARGE SCALE GENOMIC DNA]</scope>
    <source>
        <strain evidence="2 3">GH-12</strain>
    </source>
</reference>
<feature type="compositionally biased region" description="Low complexity" evidence="1">
    <location>
        <begin position="308"/>
        <end position="320"/>
    </location>
</feature>